<dbReference type="Pfam" id="PF05685">
    <property type="entry name" value="Uma2"/>
    <property type="match status" value="1"/>
</dbReference>
<dbReference type="EMBL" id="BPQG01000006">
    <property type="protein sequence ID" value="GJD42790.1"/>
    <property type="molecule type" value="Genomic_DNA"/>
</dbReference>
<feature type="domain" description="Putative restriction endonuclease" evidence="1">
    <location>
        <begin position="12"/>
        <end position="172"/>
    </location>
</feature>
<dbReference type="PANTHER" id="PTHR36558:SF1">
    <property type="entry name" value="RESTRICTION ENDONUCLEASE DOMAIN-CONTAINING PROTEIN-RELATED"/>
    <property type="match status" value="1"/>
</dbReference>
<dbReference type="InterPro" id="IPR011335">
    <property type="entry name" value="Restrct_endonuc-II-like"/>
</dbReference>
<evidence type="ECO:0000259" key="1">
    <source>
        <dbReference type="Pfam" id="PF05685"/>
    </source>
</evidence>
<proteinExistence type="predicted"/>
<dbReference type="InterPro" id="IPR012296">
    <property type="entry name" value="Nuclease_put_TT1808"/>
</dbReference>
<dbReference type="SUPFAM" id="SSF52980">
    <property type="entry name" value="Restriction endonuclease-like"/>
    <property type="match status" value="1"/>
</dbReference>
<name>A0ABQ4QD85_9HYPH</name>
<reference evidence="2 3" key="1">
    <citation type="journal article" date="2021" name="Front. Microbiol.">
        <title>Comprehensive Comparative Genomics and Phenotyping of Methylobacterium Species.</title>
        <authorList>
            <person name="Alessa O."/>
            <person name="Ogura Y."/>
            <person name="Fujitani Y."/>
            <person name="Takami H."/>
            <person name="Hayashi T."/>
            <person name="Sahin N."/>
            <person name="Tani A."/>
        </authorList>
    </citation>
    <scope>NUCLEOTIDE SEQUENCE [LARGE SCALE GENOMIC DNA]</scope>
    <source>
        <strain evidence="2 3">DSM 23679</strain>
    </source>
</reference>
<comment type="caution">
    <text evidence="2">The sequence shown here is derived from an EMBL/GenBank/DDBJ whole genome shotgun (WGS) entry which is preliminary data.</text>
</comment>
<organism evidence="2 3">
    <name type="scientific">Methylobacterium cerastii</name>
    <dbReference type="NCBI Taxonomy" id="932741"/>
    <lineage>
        <taxon>Bacteria</taxon>
        <taxon>Pseudomonadati</taxon>
        <taxon>Pseudomonadota</taxon>
        <taxon>Alphaproteobacteria</taxon>
        <taxon>Hyphomicrobiales</taxon>
        <taxon>Methylobacteriaceae</taxon>
        <taxon>Methylobacterium</taxon>
    </lineage>
</organism>
<protein>
    <recommendedName>
        <fullName evidence="1">Putative restriction endonuclease domain-containing protein</fullName>
    </recommendedName>
</protein>
<sequence>MLDRRESPMSLDAFFAWQEAQAERYELVGGVPVRMMAGARNVHDDIVVNVLAWLRTALRGSGCRPFTGDGSVETLPGQIRRADIGVDCGPRDPNALKAAQPRVVVEVLSPSARDFDAFEKLAEYRTMADLEHIVLVEPNAAEVRLWTREPDRTWAETRLLGLAATVSISALGIVLPASEIYDGVTFPNRPRLVADEPDESAG</sequence>
<dbReference type="Gene3D" id="3.90.1570.10">
    <property type="entry name" value="tt1808, chain A"/>
    <property type="match status" value="1"/>
</dbReference>
<dbReference type="PANTHER" id="PTHR36558">
    <property type="entry name" value="GLR1098 PROTEIN"/>
    <property type="match status" value="1"/>
</dbReference>
<keyword evidence="3" id="KW-1185">Reference proteome</keyword>
<gene>
    <name evidence="2" type="ORF">AFCDBAGC_0630</name>
</gene>
<accession>A0ABQ4QD85</accession>
<dbReference type="Proteomes" id="UP001055117">
    <property type="component" value="Unassembled WGS sequence"/>
</dbReference>
<evidence type="ECO:0000313" key="2">
    <source>
        <dbReference type="EMBL" id="GJD42790.1"/>
    </source>
</evidence>
<dbReference type="RefSeq" id="WP_147761375.1">
    <property type="nucleotide sequence ID" value="NZ_BPQG01000006.1"/>
</dbReference>
<dbReference type="CDD" id="cd06260">
    <property type="entry name" value="DUF820-like"/>
    <property type="match status" value="1"/>
</dbReference>
<dbReference type="InterPro" id="IPR008538">
    <property type="entry name" value="Uma2"/>
</dbReference>
<evidence type="ECO:0000313" key="3">
    <source>
        <dbReference type="Proteomes" id="UP001055117"/>
    </source>
</evidence>